<dbReference type="AlphaFoldDB" id="A0A7W6GKN0"/>
<dbReference type="GO" id="GO:0046872">
    <property type="term" value="F:metal ion binding"/>
    <property type="evidence" value="ECO:0007669"/>
    <property type="project" value="InterPro"/>
</dbReference>
<sequence length="82" mass="8421">MPEEPTLALAVEDMTCGHCARTITSAVEAAFPDAKVEADIATHRVTISGRVDARVVADVIAAEGYTPVVLEAADGNVGSKPA</sequence>
<protein>
    <submittedName>
        <fullName evidence="2">Copper chaperone</fullName>
    </submittedName>
</protein>
<dbReference type="PROSITE" id="PS50846">
    <property type="entry name" value="HMA_2"/>
    <property type="match status" value="1"/>
</dbReference>
<evidence type="ECO:0000313" key="3">
    <source>
        <dbReference type="Proteomes" id="UP000574761"/>
    </source>
</evidence>
<accession>A0A7W6GKN0</accession>
<name>A0A7W6GKN0_9HYPH</name>
<dbReference type="Pfam" id="PF00403">
    <property type="entry name" value="HMA"/>
    <property type="match status" value="1"/>
</dbReference>
<dbReference type="CDD" id="cd00371">
    <property type="entry name" value="HMA"/>
    <property type="match status" value="1"/>
</dbReference>
<gene>
    <name evidence="2" type="ORF">GGQ64_003716</name>
</gene>
<dbReference type="RefSeq" id="WP_183806725.1">
    <property type="nucleotide sequence ID" value="NZ_JACIEE010000007.1"/>
</dbReference>
<evidence type="ECO:0000313" key="2">
    <source>
        <dbReference type="EMBL" id="MBB3978482.1"/>
    </source>
</evidence>
<reference evidence="2 3" key="1">
    <citation type="submission" date="2020-08" db="EMBL/GenBank/DDBJ databases">
        <title>Genomic Encyclopedia of Type Strains, Phase IV (KMG-IV): sequencing the most valuable type-strain genomes for metagenomic binning, comparative biology and taxonomic classification.</title>
        <authorList>
            <person name="Goeker M."/>
        </authorList>
    </citation>
    <scope>NUCLEOTIDE SEQUENCE [LARGE SCALE GENOMIC DNA]</scope>
    <source>
        <strain evidence="2 3">DSM 100211</strain>
    </source>
</reference>
<organism evidence="2 3">
    <name type="scientific">Mycoplana azooxidifex</name>
    <dbReference type="NCBI Taxonomy" id="1636188"/>
    <lineage>
        <taxon>Bacteria</taxon>
        <taxon>Pseudomonadati</taxon>
        <taxon>Pseudomonadota</taxon>
        <taxon>Alphaproteobacteria</taxon>
        <taxon>Hyphomicrobiales</taxon>
        <taxon>Rhizobiaceae</taxon>
        <taxon>Mycoplana</taxon>
    </lineage>
</organism>
<dbReference type="Proteomes" id="UP000574761">
    <property type="component" value="Unassembled WGS sequence"/>
</dbReference>
<dbReference type="InterPro" id="IPR036163">
    <property type="entry name" value="HMA_dom_sf"/>
</dbReference>
<dbReference type="EMBL" id="JACIEE010000007">
    <property type="protein sequence ID" value="MBB3978482.1"/>
    <property type="molecule type" value="Genomic_DNA"/>
</dbReference>
<comment type="caution">
    <text evidence="2">The sequence shown here is derived from an EMBL/GenBank/DDBJ whole genome shotgun (WGS) entry which is preliminary data.</text>
</comment>
<evidence type="ECO:0000259" key="1">
    <source>
        <dbReference type="PROSITE" id="PS50846"/>
    </source>
</evidence>
<dbReference type="Gene3D" id="3.30.70.100">
    <property type="match status" value="1"/>
</dbReference>
<proteinExistence type="predicted"/>
<keyword evidence="3" id="KW-1185">Reference proteome</keyword>
<dbReference type="InterPro" id="IPR006121">
    <property type="entry name" value="HMA_dom"/>
</dbReference>
<dbReference type="SUPFAM" id="SSF55008">
    <property type="entry name" value="HMA, heavy metal-associated domain"/>
    <property type="match status" value="1"/>
</dbReference>
<feature type="domain" description="HMA" evidence="1">
    <location>
        <begin position="5"/>
        <end position="68"/>
    </location>
</feature>